<dbReference type="EMBL" id="SHOA02000004">
    <property type="protein sequence ID" value="TDH71399.1"/>
    <property type="molecule type" value="Genomic_DNA"/>
</dbReference>
<proteinExistence type="predicted"/>
<feature type="region of interest" description="Disordered" evidence="4">
    <location>
        <begin position="1298"/>
        <end position="1351"/>
    </location>
</feature>
<accession>A0A976IH05</accession>
<dbReference type="InterPro" id="IPR016024">
    <property type="entry name" value="ARM-type_fold"/>
</dbReference>
<dbReference type="GO" id="GO:0005856">
    <property type="term" value="C:cytoskeleton"/>
    <property type="evidence" value="ECO:0007669"/>
    <property type="project" value="UniProtKB-SubCell"/>
</dbReference>
<dbReference type="KEGG" id="blac:94351017"/>
<evidence type="ECO:0000256" key="4">
    <source>
        <dbReference type="SAM" id="MobiDB-lite"/>
    </source>
</evidence>
<gene>
    <name evidence="6" type="ORF">CCR75_007285</name>
</gene>
<evidence type="ECO:0000256" key="2">
    <source>
        <dbReference type="ARBA" id="ARBA00022490"/>
    </source>
</evidence>
<organism evidence="6 7">
    <name type="scientific">Bremia lactucae</name>
    <name type="common">Lettuce downy mildew</name>
    <dbReference type="NCBI Taxonomy" id="4779"/>
    <lineage>
        <taxon>Eukaryota</taxon>
        <taxon>Sar</taxon>
        <taxon>Stramenopiles</taxon>
        <taxon>Oomycota</taxon>
        <taxon>Peronosporomycetes</taxon>
        <taxon>Peronosporales</taxon>
        <taxon>Peronosporaceae</taxon>
        <taxon>Bremia</taxon>
    </lineage>
</organism>
<dbReference type="InterPro" id="IPR045110">
    <property type="entry name" value="XMAP215"/>
</dbReference>
<dbReference type="Pfam" id="PF12348">
    <property type="entry name" value="CLASP_N"/>
    <property type="match status" value="1"/>
</dbReference>
<keyword evidence="7" id="KW-1185">Reference proteome</keyword>
<dbReference type="GO" id="GO:0051010">
    <property type="term" value="F:microtubule plus-end binding"/>
    <property type="evidence" value="ECO:0007669"/>
    <property type="project" value="InterPro"/>
</dbReference>
<feature type="compositionally biased region" description="Low complexity" evidence="4">
    <location>
        <begin position="662"/>
        <end position="677"/>
    </location>
</feature>
<feature type="compositionally biased region" description="Polar residues" evidence="4">
    <location>
        <begin position="644"/>
        <end position="658"/>
    </location>
</feature>
<dbReference type="InterPro" id="IPR024395">
    <property type="entry name" value="CLASP_N_dom"/>
</dbReference>
<dbReference type="SUPFAM" id="SSF48371">
    <property type="entry name" value="ARM repeat"/>
    <property type="match status" value="3"/>
</dbReference>
<comment type="subcellular location">
    <subcellularLocation>
        <location evidence="1">Cytoplasm</location>
        <location evidence="1">Cytoskeleton</location>
    </subcellularLocation>
</comment>
<dbReference type="Proteomes" id="UP000294530">
    <property type="component" value="Unassembled WGS sequence"/>
</dbReference>
<dbReference type="GO" id="GO:0046785">
    <property type="term" value="P:microtubule polymerization"/>
    <property type="evidence" value="ECO:0007669"/>
    <property type="project" value="InterPro"/>
</dbReference>
<feature type="region of interest" description="Disordered" evidence="4">
    <location>
        <begin position="1682"/>
        <end position="1708"/>
    </location>
</feature>
<keyword evidence="2" id="KW-0963">Cytoplasm</keyword>
<evidence type="ECO:0000259" key="5">
    <source>
        <dbReference type="SMART" id="SM01349"/>
    </source>
</evidence>
<evidence type="ECO:0000256" key="1">
    <source>
        <dbReference type="ARBA" id="ARBA00004245"/>
    </source>
</evidence>
<sequence>MAEKCLRNASCKCSMCAGFDVASLMSISKSISSTIKYGDDDEDTTKQEAITSGGVTNSPCVPFKIKSNSPLLQASERLPPVQEVQEVVEIISINTSLEDSSVADAGADNAVMLSSLTVQDTISETVVAMPSSVEVGSPNNAQAQDTEVTMGTVLPKMTDKNWKVRKEGYEELKTLLERPDVQSSQVREAMELFTNMCEDANASAMEAGMAAVLAYTRHIEPFEKQIVGPVMARVIDKGFSARPGIVKLCMELTDAFIAANAAEATVSALLEGTTNRKPKVPPACATCIFDALTAYGPHVVPLQAIKAALPKLLEGAVKVRPIAMSLLVEIYRWTGPAIVQDIVANLRQAQKVEFEDQTKEMICGQAVPTKFIRGARAANIVSSSKAKSSVASAAESGAQAFDPRDFVESVDLLSKLAKSDFKTKLALPKWSEKVEALKIVLDLIGPVPKLVNGDYYELVSTLKTLTSDSNVNIVAKAIEVFGALADGLRKSFTQFARMIFPELLRKFSDKKSVILNATNKTLDLFLQHAMTIEMMMDDLKLACDASKNKAPPARVQVMAFVARAVENRYVDLKDKALILSFGGMFMKGIEDTDPKVREAGQNDFVFLLQASDQAANWLLNMTNEIASKNPRAHKAIQRGLGGNAVSTPSRPVSSQLSKSDGAPSRSPSHLSSAESAASRSSFKALETDVDMDVDSSSTIAECRGPSLKKRGPPTRFGLKLGNNAVPKANLLKKALVSGSNTGSPKTTSTEFTSTAISVTAEEADVIVADLRLENWSSIQEGFASTKWMERKEAIEGLEEFARTNANMMSVQVIEAITVYLSKRVKGFKDSNINVLKSAFQAVGTFAEIASCKFPRGVVCVVTPRACDKIGDKKANEAVRAMILQFCEATSPSYTTGCMINYMPKVRLPLAQIEALLVLSDCVKDFGISTCNPRVLIDYAKGPQGLEASNSKVRSAAIALLSTMYSQLGPALLPILNLESWKPALAKTVEEEFKKVGFDPAITMKTVKRQVKGHEEMTAATDPGALFGRVDVSSHITKELLDDMKNETDKVAWKKRAEAIDRVQAICEGAGCAIELTRPVQDVLRSLKARLNDANANLKVKATNVIAVVATSVGPEIAKMSKFLGASLIAGVADNKKTMQLAAVQALNKWVFHNHTTNSNCMESLLPSLSDGLMNPVGRAELLGWAVEHLQRCEKVDLSCMVVPTIQCMMDKSSEAREKAQLLLIEVMKSVGKDVVLTTGCRDIKPAAMRALKPLLQKVCDVVETFEGPARSSEASKLFSEPNVMSPAATSAISGAIGGSGLRRKASPSAFGNTPSKSRLARPSSARTSSNLAPPVQSSAKPAPSLKISNNKPARIAKGHLNKWIFESTSLSDMKMRKSEIEVEWKPFLSPEFHAKLFAPSLEKGMLSAMDELTLCIAHHPDEIISLLDLVLKWCTLRVVDNNVQALAKLLEVLVKLLEMLKDTTYQLDDVEAAILLPYLLQECGQSKPRFRVRFRDVMKLIVDVYNPEQYVVYLMECFNGSKNMKSRCECIDMVEYIVSVHGYHVIGRKCIKEVGKYVVAHEKELRESAISALVAVYSRTENRNADKFFRFAGITTQQGVDLLTARLKHLPAHNVSIEPSASLKNDATEREVSQQPRTGFGFGFGRASVMAPPAPTNVSGPSFTNAVKVGQPFQEHAFDSGVQHDKEDPFDDDVDMSQPRNEVRDEDAPSAVIEELLLRPIEKLINSSKEIVQAGTPAYKEGGNALKGLYAIINRPTDPSEVDFLHSYVNEIVLALCDCIHGAFYAGNAEKRPEMYILAISITTLTVVFSSDAVTSLQRYVVERVLLELCSKIMDPRMEKFSEKATLPASEIATLPPEDKRYLMLFKALYKAMRKLTERARLGDVYPSVINLLQRLMHNDVGDYNKNDTLKHLLKEDSLDQLIGRILIKLSKLQANSLTPFEGIDIFGVLMQMHMFFSTLPSADVMMVDIANDNMRSALKIMTESLSKTRPSVFEASMKDIPPTSPVRQALEEMSIDGLHNQDAAEPTGLRVMENDNISNVATAAPRITSHFGSRSALNSAVATSGENLARRLFPSQDSAHVTRTARTTSVASSAAETTLDGNTRGRSFTSFHAFTATRGSASNLTRPSTTSAQLESLRERLQMSRHFN</sequence>
<dbReference type="GeneID" id="94351017"/>
<dbReference type="PANTHER" id="PTHR12609">
    <property type="entry name" value="MICROTUBULE ASSOCIATED PROTEIN XMAP215"/>
    <property type="match status" value="1"/>
</dbReference>
<feature type="domain" description="TOG" evidence="5">
    <location>
        <begin position="1374"/>
        <end position="1616"/>
    </location>
</feature>
<evidence type="ECO:0000313" key="6">
    <source>
        <dbReference type="EMBL" id="TDH71399.1"/>
    </source>
</evidence>
<dbReference type="InterPro" id="IPR048491">
    <property type="entry name" value="XMAP215_CLASP_TOG"/>
</dbReference>
<dbReference type="GO" id="GO:0007051">
    <property type="term" value="P:spindle organization"/>
    <property type="evidence" value="ECO:0007669"/>
    <property type="project" value="InterPro"/>
</dbReference>
<dbReference type="InterPro" id="IPR011989">
    <property type="entry name" value="ARM-like"/>
</dbReference>
<dbReference type="Pfam" id="PF21041">
    <property type="entry name" value="XMAP215_CLASP_TOG"/>
    <property type="match status" value="3"/>
</dbReference>
<dbReference type="SMART" id="SM01349">
    <property type="entry name" value="TOG"/>
    <property type="match status" value="5"/>
</dbReference>
<keyword evidence="3" id="KW-0206">Cytoskeleton</keyword>
<dbReference type="RefSeq" id="XP_067820898.1">
    <property type="nucleotide sequence ID" value="XM_067965346.1"/>
</dbReference>
<feature type="domain" description="TOG" evidence="5">
    <location>
        <begin position="762"/>
        <end position="1000"/>
    </location>
</feature>
<dbReference type="OrthoDB" id="205662at2759"/>
<evidence type="ECO:0000313" key="7">
    <source>
        <dbReference type="Proteomes" id="UP000294530"/>
    </source>
</evidence>
<feature type="domain" description="TOG" evidence="5">
    <location>
        <begin position="1024"/>
        <end position="1264"/>
    </location>
</feature>
<feature type="domain" description="TOG" evidence="5">
    <location>
        <begin position="137"/>
        <end position="368"/>
    </location>
</feature>
<protein>
    <recommendedName>
        <fullName evidence="5">TOG domain-containing protein</fullName>
    </recommendedName>
</protein>
<dbReference type="InterPro" id="IPR034085">
    <property type="entry name" value="TOG"/>
</dbReference>
<comment type="caution">
    <text evidence="6">The sequence shown here is derived from an EMBL/GenBank/DDBJ whole genome shotgun (WGS) entry which is preliminary data.</text>
</comment>
<evidence type="ECO:0000256" key="3">
    <source>
        <dbReference type="ARBA" id="ARBA00023212"/>
    </source>
</evidence>
<feature type="region of interest" description="Disordered" evidence="4">
    <location>
        <begin position="641"/>
        <end position="677"/>
    </location>
</feature>
<reference evidence="6 7" key="1">
    <citation type="journal article" date="2021" name="Genome Biol.">
        <title>AFLAP: assembly-free linkage analysis pipeline using k-mers from genome sequencing data.</title>
        <authorList>
            <person name="Fletcher K."/>
            <person name="Zhang L."/>
            <person name="Gil J."/>
            <person name="Han R."/>
            <person name="Cavanaugh K."/>
            <person name="Michelmore R."/>
        </authorList>
    </citation>
    <scope>NUCLEOTIDE SEQUENCE [LARGE SCALE GENOMIC DNA]</scope>
    <source>
        <strain evidence="6 7">SF5</strain>
    </source>
</reference>
<feature type="compositionally biased region" description="Polar residues" evidence="4">
    <location>
        <begin position="1324"/>
        <end position="1339"/>
    </location>
</feature>
<name>A0A976IH05_BRELC</name>
<feature type="domain" description="TOG" evidence="5">
    <location>
        <begin position="405"/>
        <end position="635"/>
    </location>
</feature>
<dbReference type="Gene3D" id="1.25.10.10">
    <property type="entry name" value="Leucine-rich Repeat Variant"/>
    <property type="match status" value="5"/>
</dbReference>
<dbReference type="GO" id="GO:0061863">
    <property type="term" value="F:microtubule plus end polymerase"/>
    <property type="evidence" value="ECO:0007669"/>
    <property type="project" value="InterPro"/>
</dbReference>
<dbReference type="GO" id="GO:0030951">
    <property type="term" value="P:establishment or maintenance of microtubule cytoskeleton polarity"/>
    <property type="evidence" value="ECO:0007669"/>
    <property type="project" value="InterPro"/>
</dbReference>